<dbReference type="Pfam" id="PF00856">
    <property type="entry name" value="SET"/>
    <property type="match status" value="1"/>
</dbReference>
<evidence type="ECO:0000256" key="4">
    <source>
        <dbReference type="ARBA" id="ARBA00022679"/>
    </source>
</evidence>
<evidence type="ECO:0000256" key="7">
    <source>
        <dbReference type="ARBA" id="ARBA00022833"/>
    </source>
</evidence>
<dbReference type="InterPro" id="IPR001214">
    <property type="entry name" value="SET_dom"/>
</dbReference>
<protein>
    <submittedName>
        <fullName evidence="9">SET domain</fullName>
    </submittedName>
</protein>
<evidence type="ECO:0000256" key="3">
    <source>
        <dbReference type="ARBA" id="ARBA00022603"/>
    </source>
</evidence>
<evidence type="ECO:0000256" key="2">
    <source>
        <dbReference type="ARBA" id="ARBA00022454"/>
    </source>
</evidence>
<dbReference type="Gene3D" id="2.170.270.10">
    <property type="entry name" value="SET domain"/>
    <property type="match status" value="1"/>
</dbReference>
<comment type="subcellular location">
    <subcellularLocation>
        <location evidence="1">Chromosome</location>
    </subcellularLocation>
</comment>
<keyword evidence="6" id="KW-0479">Metal-binding</keyword>
<feature type="domain" description="SET" evidence="8">
    <location>
        <begin position="74"/>
        <end position="189"/>
    </location>
</feature>
<dbReference type="SUPFAM" id="SSF82199">
    <property type="entry name" value="SET domain"/>
    <property type="match status" value="1"/>
</dbReference>
<dbReference type="InterPro" id="IPR050973">
    <property type="entry name" value="H3K9_Histone-Lys_N-MTase"/>
</dbReference>
<dbReference type="PANTHER" id="PTHR46223:SF3">
    <property type="entry name" value="HISTONE-LYSINE N-METHYLTRANSFERASE SET-23"/>
    <property type="match status" value="1"/>
</dbReference>
<keyword evidence="3" id="KW-0489">Methyltransferase</keyword>
<dbReference type="PROSITE" id="PS50280">
    <property type="entry name" value="SET"/>
    <property type="match status" value="1"/>
</dbReference>
<keyword evidence="4" id="KW-0808">Transferase</keyword>
<evidence type="ECO:0000256" key="1">
    <source>
        <dbReference type="ARBA" id="ARBA00004286"/>
    </source>
</evidence>
<dbReference type="InterPro" id="IPR046341">
    <property type="entry name" value="SET_dom_sf"/>
</dbReference>
<sequence>MKLTVVLQEHKEISITNPACFGQVFAIKYVNYLVFHSLDLEKKVQKKLARRFLSQREKWLGCLYAKDMLLGCQIPLTIAWINQKTGYGVFANQKIARNTCIGEYTGLIRKRSWFEGDNNIYCFEYPILEYKRSSYVVDARLMGNHTRFINHSAEPNINSVLAYYQGKRHIMLYANKDIHKGSQLCYDYGPNFWKNRGPFIRF</sequence>
<dbReference type="PANTHER" id="PTHR46223">
    <property type="entry name" value="HISTONE-LYSINE N-METHYLTRANSFERASE SUV39H"/>
    <property type="match status" value="1"/>
</dbReference>
<evidence type="ECO:0000256" key="5">
    <source>
        <dbReference type="ARBA" id="ARBA00022691"/>
    </source>
</evidence>
<accession>A0ABX8V0V4</accession>
<evidence type="ECO:0000313" key="9">
    <source>
        <dbReference type="EMBL" id="QYF48761.1"/>
    </source>
</evidence>
<keyword evidence="7" id="KW-0862">Zinc</keyword>
<organism evidence="9 10">
    <name type="scientific">Candidatus Rhabdochlamydia oedothoracis</name>
    <dbReference type="NCBI Taxonomy" id="2720720"/>
    <lineage>
        <taxon>Bacteria</taxon>
        <taxon>Pseudomonadati</taxon>
        <taxon>Chlamydiota</taxon>
        <taxon>Chlamydiia</taxon>
        <taxon>Parachlamydiales</taxon>
        <taxon>Candidatus Rhabdochlamydiaceae</taxon>
        <taxon>Candidatus Rhabdochlamydia</taxon>
    </lineage>
</organism>
<evidence type="ECO:0000313" key="10">
    <source>
        <dbReference type="Proteomes" id="UP000826014"/>
    </source>
</evidence>
<evidence type="ECO:0000256" key="6">
    <source>
        <dbReference type="ARBA" id="ARBA00022723"/>
    </source>
</evidence>
<dbReference type="EMBL" id="CP075587">
    <property type="protein sequence ID" value="QYF48761.1"/>
    <property type="molecule type" value="Genomic_DNA"/>
</dbReference>
<reference evidence="9 10" key="1">
    <citation type="journal article" date="2022" name="bioRxiv">
        <title>Ecology and evolution of chlamydial symbionts of arthropods.</title>
        <authorList>
            <person name="Halter T."/>
            <person name="Koestlbacher S."/>
            <person name="Collingro A."/>
            <person name="Sixt B.S."/>
            <person name="Toenshoff E.R."/>
            <person name="Hendrickx F."/>
            <person name="Kostanjsek R."/>
            <person name="Horn M."/>
        </authorList>
    </citation>
    <scope>NUCLEOTIDE SEQUENCE [LARGE SCALE GENOMIC DNA]</scope>
    <source>
        <strain evidence="9">W744xW776</strain>
    </source>
</reference>
<proteinExistence type="predicted"/>
<gene>
    <name evidence="9" type="ORF">RHABOEDO_000974</name>
</gene>
<keyword evidence="10" id="KW-1185">Reference proteome</keyword>
<evidence type="ECO:0000259" key="8">
    <source>
        <dbReference type="PROSITE" id="PS50280"/>
    </source>
</evidence>
<dbReference type="Proteomes" id="UP000826014">
    <property type="component" value="Chromosome"/>
</dbReference>
<name>A0ABX8V0V4_9BACT</name>
<keyword evidence="5" id="KW-0949">S-adenosyl-L-methionine</keyword>
<keyword evidence="2" id="KW-0158">Chromosome</keyword>
<dbReference type="SMART" id="SM00317">
    <property type="entry name" value="SET"/>
    <property type="match status" value="1"/>
</dbReference>